<sequence>MNHFRKLAVLTLMLVGFMSHRHPIAAAEVRWTHSPEQAIQAAHSTGRLIIVSVGANWCHYCKEMDRDVWKHPAIAKIIAEEYVPLKLTDEQHQELIETMQIKGYPATLIFTQDRQLVTRMDGYISAEKLANTMRAIRLSRQRSPQSSTAR</sequence>
<gene>
    <name evidence="2" type="ORF">GCM10023156_19240</name>
</gene>
<proteinExistence type="predicted"/>
<evidence type="ECO:0000256" key="1">
    <source>
        <dbReference type="SAM" id="SignalP"/>
    </source>
</evidence>
<dbReference type="PANTHER" id="PTHR32234:SF0">
    <property type="entry name" value="THIOL:DISULFIDE INTERCHANGE PROTEIN DSBD"/>
    <property type="match status" value="1"/>
</dbReference>
<evidence type="ECO:0000313" key="3">
    <source>
        <dbReference type="Proteomes" id="UP001500840"/>
    </source>
</evidence>
<dbReference type="SUPFAM" id="SSF52833">
    <property type="entry name" value="Thioredoxin-like"/>
    <property type="match status" value="1"/>
</dbReference>
<dbReference type="Pfam" id="PF13899">
    <property type="entry name" value="Thioredoxin_7"/>
    <property type="match status" value="1"/>
</dbReference>
<dbReference type="EMBL" id="BAABGA010000024">
    <property type="protein sequence ID" value="GAA4451475.1"/>
    <property type="molecule type" value="Genomic_DNA"/>
</dbReference>
<reference evidence="3" key="1">
    <citation type="journal article" date="2019" name="Int. J. Syst. Evol. Microbiol.">
        <title>The Global Catalogue of Microorganisms (GCM) 10K type strain sequencing project: providing services to taxonomists for standard genome sequencing and annotation.</title>
        <authorList>
            <consortium name="The Broad Institute Genomics Platform"/>
            <consortium name="The Broad Institute Genome Sequencing Center for Infectious Disease"/>
            <person name="Wu L."/>
            <person name="Ma J."/>
        </authorList>
    </citation>
    <scope>NUCLEOTIDE SEQUENCE [LARGE SCALE GENOMIC DNA]</scope>
    <source>
        <strain evidence="3">JCM 17759</strain>
    </source>
</reference>
<name>A0ABP8MJI4_9BACT</name>
<dbReference type="PANTHER" id="PTHR32234">
    <property type="entry name" value="THIOL:DISULFIDE INTERCHANGE PROTEIN DSBD"/>
    <property type="match status" value="1"/>
</dbReference>
<keyword evidence="1" id="KW-0732">Signal</keyword>
<protein>
    <recommendedName>
        <fullName evidence="4">Thiol:disulfide interchange protein</fullName>
    </recommendedName>
</protein>
<feature type="chain" id="PRO_5046262618" description="Thiol:disulfide interchange protein" evidence="1">
    <location>
        <begin position="22"/>
        <end position="150"/>
    </location>
</feature>
<evidence type="ECO:0000313" key="2">
    <source>
        <dbReference type="EMBL" id="GAA4451475.1"/>
    </source>
</evidence>
<feature type="signal peptide" evidence="1">
    <location>
        <begin position="1"/>
        <end position="21"/>
    </location>
</feature>
<organism evidence="2 3">
    <name type="scientific">Novipirellula rosea</name>
    <dbReference type="NCBI Taxonomy" id="1031540"/>
    <lineage>
        <taxon>Bacteria</taxon>
        <taxon>Pseudomonadati</taxon>
        <taxon>Planctomycetota</taxon>
        <taxon>Planctomycetia</taxon>
        <taxon>Pirellulales</taxon>
        <taxon>Pirellulaceae</taxon>
        <taxon>Novipirellula</taxon>
    </lineage>
</organism>
<accession>A0ABP8MJI4</accession>
<dbReference type="Proteomes" id="UP001500840">
    <property type="component" value="Unassembled WGS sequence"/>
</dbReference>
<comment type="caution">
    <text evidence="2">The sequence shown here is derived from an EMBL/GenBank/DDBJ whole genome shotgun (WGS) entry which is preliminary data.</text>
</comment>
<evidence type="ECO:0008006" key="4">
    <source>
        <dbReference type="Google" id="ProtNLM"/>
    </source>
</evidence>
<dbReference type="Gene3D" id="3.40.30.10">
    <property type="entry name" value="Glutaredoxin"/>
    <property type="match status" value="1"/>
</dbReference>
<dbReference type="RefSeq" id="WP_345321487.1">
    <property type="nucleotide sequence ID" value="NZ_BAABGA010000024.1"/>
</dbReference>
<keyword evidence="3" id="KW-1185">Reference proteome</keyword>
<dbReference type="InterPro" id="IPR036249">
    <property type="entry name" value="Thioredoxin-like_sf"/>
</dbReference>